<reference evidence="2 3" key="1">
    <citation type="submission" date="2018-04" db="EMBL/GenBank/DDBJ databases">
        <authorList>
            <person name="Vogel A."/>
        </authorList>
    </citation>
    <scope>NUCLEOTIDE SEQUENCE [LARGE SCALE GENOMIC DNA]</scope>
</reference>
<evidence type="ECO:0000313" key="3">
    <source>
        <dbReference type="Proteomes" id="UP000595140"/>
    </source>
</evidence>
<protein>
    <submittedName>
        <fullName evidence="2">Uncharacterized protein</fullName>
    </submittedName>
</protein>
<feature type="non-terminal residue" evidence="2">
    <location>
        <position position="1"/>
    </location>
</feature>
<dbReference type="EMBL" id="OOIL02002737">
    <property type="protein sequence ID" value="VFQ84443.1"/>
    <property type="molecule type" value="Genomic_DNA"/>
</dbReference>
<name>A0A484M6L3_9ASTE</name>
<feature type="compositionally biased region" description="Basic residues" evidence="1">
    <location>
        <begin position="1"/>
        <end position="12"/>
    </location>
</feature>
<organism evidence="2 3">
    <name type="scientific">Cuscuta campestris</name>
    <dbReference type="NCBI Taxonomy" id="132261"/>
    <lineage>
        <taxon>Eukaryota</taxon>
        <taxon>Viridiplantae</taxon>
        <taxon>Streptophyta</taxon>
        <taxon>Embryophyta</taxon>
        <taxon>Tracheophyta</taxon>
        <taxon>Spermatophyta</taxon>
        <taxon>Magnoliopsida</taxon>
        <taxon>eudicotyledons</taxon>
        <taxon>Gunneridae</taxon>
        <taxon>Pentapetalae</taxon>
        <taxon>asterids</taxon>
        <taxon>lamiids</taxon>
        <taxon>Solanales</taxon>
        <taxon>Convolvulaceae</taxon>
        <taxon>Cuscuteae</taxon>
        <taxon>Cuscuta</taxon>
        <taxon>Cuscuta subgen. Grammica</taxon>
        <taxon>Cuscuta sect. Cleistogrammica</taxon>
    </lineage>
</organism>
<evidence type="ECO:0000313" key="2">
    <source>
        <dbReference type="EMBL" id="VFQ84443.1"/>
    </source>
</evidence>
<keyword evidence="3" id="KW-1185">Reference proteome</keyword>
<dbReference type="AlphaFoldDB" id="A0A484M6L3"/>
<evidence type="ECO:0000256" key="1">
    <source>
        <dbReference type="SAM" id="MobiDB-lite"/>
    </source>
</evidence>
<proteinExistence type="predicted"/>
<dbReference type="Proteomes" id="UP000595140">
    <property type="component" value="Unassembled WGS sequence"/>
</dbReference>
<gene>
    <name evidence="2" type="ORF">CCAM_LOCUS26219</name>
</gene>
<feature type="region of interest" description="Disordered" evidence="1">
    <location>
        <begin position="1"/>
        <end position="31"/>
    </location>
</feature>
<sequence>QKERKRKPKLHSWLKEEEEEGARKPSKVSKS</sequence>
<accession>A0A484M6L3</accession>